<dbReference type="InterPro" id="IPR000182">
    <property type="entry name" value="GNAT_dom"/>
</dbReference>
<evidence type="ECO:0000313" key="2">
    <source>
        <dbReference type="EMBL" id="MFD2067947.1"/>
    </source>
</evidence>
<dbReference type="RefSeq" id="WP_229958448.1">
    <property type="nucleotide sequence ID" value="NZ_JAJJWI010000003.1"/>
</dbReference>
<dbReference type="EMBL" id="JBHUHV010000039">
    <property type="protein sequence ID" value="MFD2067947.1"/>
    <property type="molecule type" value="Genomic_DNA"/>
</dbReference>
<evidence type="ECO:0000313" key="3">
    <source>
        <dbReference type="Proteomes" id="UP001597369"/>
    </source>
</evidence>
<protein>
    <submittedName>
        <fullName evidence="2">GNAT family N-acetyltransferase</fullName>
        <ecNumber evidence="2">2.3.-.-</ecNumber>
    </submittedName>
</protein>
<dbReference type="PANTHER" id="PTHR43441:SF12">
    <property type="entry name" value="RIBOSOMAL N-ACETYLTRANSFERASE YDAF-RELATED"/>
    <property type="match status" value="1"/>
</dbReference>
<dbReference type="InterPro" id="IPR016181">
    <property type="entry name" value="Acyl_CoA_acyltransferase"/>
</dbReference>
<keyword evidence="3" id="KW-1185">Reference proteome</keyword>
<dbReference type="PANTHER" id="PTHR43441">
    <property type="entry name" value="RIBOSOMAL-PROTEIN-SERINE ACETYLTRANSFERASE"/>
    <property type="match status" value="1"/>
</dbReference>
<reference evidence="3" key="1">
    <citation type="journal article" date="2019" name="Int. J. Syst. Evol. Microbiol.">
        <title>The Global Catalogue of Microorganisms (GCM) 10K type strain sequencing project: providing services to taxonomists for standard genome sequencing and annotation.</title>
        <authorList>
            <consortium name="The Broad Institute Genomics Platform"/>
            <consortium name="The Broad Institute Genome Sequencing Center for Infectious Disease"/>
            <person name="Wu L."/>
            <person name="Ma J."/>
        </authorList>
    </citation>
    <scope>NUCLEOTIDE SEQUENCE [LARGE SCALE GENOMIC DNA]</scope>
    <source>
        <strain evidence="3">JCM 16545</strain>
    </source>
</reference>
<accession>A0ABW4X1A5</accession>
<dbReference type="InterPro" id="IPR051908">
    <property type="entry name" value="Ribosomal_N-acetyltransferase"/>
</dbReference>
<dbReference type="EC" id="2.3.-.-" evidence="2"/>
<proteinExistence type="predicted"/>
<evidence type="ECO:0000259" key="1">
    <source>
        <dbReference type="PROSITE" id="PS51186"/>
    </source>
</evidence>
<feature type="domain" description="N-acetyltransferase" evidence="1">
    <location>
        <begin position="12"/>
        <end position="178"/>
    </location>
</feature>
<keyword evidence="2" id="KW-0808">Transferase</keyword>
<sequence length="187" mass="21650">MKKEQIPIAEDIFLRKATPADAEPVFRLIDEGRSYLREWLPFIDLSQSTSDTEQYLQSVSSPENESDEVFCIIYLEEVVGLIGLKVIDYINQKLEIGYWLGERFQGKGIMRRSCIALVNHIFSDMNMNRIQINVGVGNDRSNNIPKKLGFLLEGVQREGEFLNETFHDLEVYSLLKKEWKERGSSRI</sequence>
<comment type="caution">
    <text evidence="2">The sequence shown here is derived from an EMBL/GenBank/DDBJ whole genome shotgun (WGS) entry which is preliminary data.</text>
</comment>
<dbReference type="Pfam" id="PF13302">
    <property type="entry name" value="Acetyltransf_3"/>
    <property type="match status" value="1"/>
</dbReference>
<dbReference type="PROSITE" id="PS51186">
    <property type="entry name" value="GNAT"/>
    <property type="match status" value="1"/>
</dbReference>
<name>A0ABW4X1A5_9BACT</name>
<dbReference type="GO" id="GO:0016746">
    <property type="term" value="F:acyltransferase activity"/>
    <property type="evidence" value="ECO:0007669"/>
    <property type="project" value="UniProtKB-KW"/>
</dbReference>
<dbReference type="Gene3D" id="3.40.630.30">
    <property type="match status" value="1"/>
</dbReference>
<dbReference type="Proteomes" id="UP001597369">
    <property type="component" value="Unassembled WGS sequence"/>
</dbReference>
<organism evidence="2 3">
    <name type="scientific">Pontibacter silvestris</name>
    <dbReference type="NCBI Taxonomy" id="2305183"/>
    <lineage>
        <taxon>Bacteria</taxon>
        <taxon>Pseudomonadati</taxon>
        <taxon>Bacteroidota</taxon>
        <taxon>Cytophagia</taxon>
        <taxon>Cytophagales</taxon>
        <taxon>Hymenobacteraceae</taxon>
        <taxon>Pontibacter</taxon>
    </lineage>
</organism>
<dbReference type="SUPFAM" id="SSF55729">
    <property type="entry name" value="Acyl-CoA N-acyltransferases (Nat)"/>
    <property type="match status" value="1"/>
</dbReference>
<keyword evidence="2" id="KW-0012">Acyltransferase</keyword>
<gene>
    <name evidence="2" type="ORF">ACFSKU_13715</name>
</gene>